<dbReference type="AlphaFoldDB" id="A0A392QQ61"/>
<keyword evidence="1" id="KW-0695">RNA-directed DNA polymerase</keyword>
<keyword evidence="2" id="KW-1185">Reference proteome</keyword>
<feature type="non-terminal residue" evidence="1">
    <location>
        <position position="1"/>
    </location>
</feature>
<proteinExistence type="predicted"/>
<evidence type="ECO:0000313" key="1">
    <source>
        <dbReference type="EMBL" id="MCI26533.1"/>
    </source>
</evidence>
<sequence length="178" mass="20609">KGLKVVIKEWSGRTFGELEQTKKRLIDEIGVLDLKSEALGLVEGEVIRRKKLFEELWIILKNIDAMTFQRSRSRWLKEGDTNSKYFHNCVKIRSRRNKLVALRTTNGWVDGPSLVREEVLAYFRKHFDNDVWHRPTLDGIEFPCLSQARVDDLTAIFTMEEISTVVKECDGDKSPGPD</sequence>
<name>A0A392QQ61_9FABA</name>
<evidence type="ECO:0000313" key="2">
    <source>
        <dbReference type="Proteomes" id="UP000265520"/>
    </source>
</evidence>
<keyword evidence="1" id="KW-0548">Nucleotidyltransferase</keyword>
<dbReference type="EMBL" id="LXQA010153839">
    <property type="protein sequence ID" value="MCI26533.1"/>
    <property type="molecule type" value="Genomic_DNA"/>
</dbReference>
<organism evidence="1 2">
    <name type="scientific">Trifolium medium</name>
    <dbReference type="NCBI Taxonomy" id="97028"/>
    <lineage>
        <taxon>Eukaryota</taxon>
        <taxon>Viridiplantae</taxon>
        <taxon>Streptophyta</taxon>
        <taxon>Embryophyta</taxon>
        <taxon>Tracheophyta</taxon>
        <taxon>Spermatophyta</taxon>
        <taxon>Magnoliopsida</taxon>
        <taxon>eudicotyledons</taxon>
        <taxon>Gunneridae</taxon>
        <taxon>Pentapetalae</taxon>
        <taxon>rosids</taxon>
        <taxon>fabids</taxon>
        <taxon>Fabales</taxon>
        <taxon>Fabaceae</taxon>
        <taxon>Papilionoideae</taxon>
        <taxon>50 kb inversion clade</taxon>
        <taxon>NPAAA clade</taxon>
        <taxon>Hologalegina</taxon>
        <taxon>IRL clade</taxon>
        <taxon>Trifolieae</taxon>
        <taxon>Trifolium</taxon>
    </lineage>
</organism>
<dbReference type="Proteomes" id="UP000265520">
    <property type="component" value="Unassembled WGS sequence"/>
</dbReference>
<keyword evidence="1" id="KW-0808">Transferase</keyword>
<accession>A0A392QQ61</accession>
<reference evidence="1 2" key="1">
    <citation type="journal article" date="2018" name="Front. Plant Sci.">
        <title>Red Clover (Trifolium pratense) and Zigzag Clover (T. medium) - A Picture of Genomic Similarities and Differences.</title>
        <authorList>
            <person name="Dluhosova J."/>
            <person name="Istvanek J."/>
            <person name="Nedelnik J."/>
            <person name="Repkova J."/>
        </authorList>
    </citation>
    <scope>NUCLEOTIDE SEQUENCE [LARGE SCALE GENOMIC DNA]</scope>
    <source>
        <strain evidence="2">cv. 10/8</strain>
        <tissue evidence="1">Leaf</tissue>
    </source>
</reference>
<feature type="non-terminal residue" evidence="1">
    <location>
        <position position="178"/>
    </location>
</feature>
<comment type="caution">
    <text evidence="1">The sequence shown here is derived from an EMBL/GenBank/DDBJ whole genome shotgun (WGS) entry which is preliminary data.</text>
</comment>
<dbReference type="GO" id="GO:0003964">
    <property type="term" value="F:RNA-directed DNA polymerase activity"/>
    <property type="evidence" value="ECO:0007669"/>
    <property type="project" value="UniProtKB-KW"/>
</dbReference>
<protein>
    <submittedName>
        <fullName evidence="1">RNA-directed DNA polymerase (Reverse transcriptase)</fullName>
    </submittedName>
</protein>